<dbReference type="GO" id="GO:0005085">
    <property type="term" value="F:guanyl-nucleotide exchange factor activity"/>
    <property type="evidence" value="ECO:0007669"/>
    <property type="project" value="InterPro"/>
</dbReference>
<evidence type="ECO:0000313" key="2">
    <source>
        <dbReference type="EMBL" id="ASN83355.1"/>
    </source>
</evidence>
<organism evidence="2 3">
    <name type="scientific">Deinococcus ficus</name>
    <dbReference type="NCBI Taxonomy" id="317577"/>
    <lineage>
        <taxon>Bacteria</taxon>
        <taxon>Thermotogati</taxon>
        <taxon>Deinococcota</taxon>
        <taxon>Deinococci</taxon>
        <taxon>Deinococcales</taxon>
        <taxon>Deinococcaceae</taxon>
        <taxon>Deinococcus</taxon>
    </lineage>
</organism>
<keyword evidence="3" id="KW-1185">Reference proteome</keyword>
<geneLocation type="plasmid" evidence="3">
    <name>pdfi3</name>
</geneLocation>
<evidence type="ECO:0000313" key="3">
    <source>
        <dbReference type="Proteomes" id="UP000259030"/>
    </source>
</evidence>
<dbReference type="InterPro" id="IPR004942">
    <property type="entry name" value="Roadblock/LAMTOR2_dom"/>
</dbReference>
<dbReference type="Pfam" id="PF03259">
    <property type="entry name" value="Robl_LC7"/>
    <property type="match status" value="1"/>
</dbReference>
<dbReference type="SMART" id="SM00960">
    <property type="entry name" value="Robl_LC7"/>
    <property type="match status" value="1"/>
</dbReference>
<reference evidence="2 3" key="1">
    <citation type="submission" date="2017-05" db="EMBL/GenBank/DDBJ databases">
        <title>The complete genome sequence of Deinococcus ficus isolated from the rhizosphere of the Ficus religiosa L. in Taiwan.</title>
        <authorList>
            <person name="Wu K.-M."/>
            <person name="Liao T.-L."/>
            <person name="Liu Y.-M."/>
            <person name="Young C.-C."/>
            <person name="Tsai S.-F."/>
        </authorList>
    </citation>
    <scope>NUCLEOTIDE SEQUENCE [LARGE SCALE GENOMIC DNA]</scope>
    <source>
        <strain evidence="2 3">CC-FR2-10</strain>
        <plasmid evidence="3">pdfi3</plasmid>
    </source>
</reference>
<gene>
    <name evidence="2" type="ORF">DFI_19345</name>
</gene>
<dbReference type="Gene3D" id="3.30.450.30">
    <property type="entry name" value="Dynein light chain 2a, cytoplasmic"/>
    <property type="match status" value="1"/>
</dbReference>
<evidence type="ECO:0000259" key="1">
    <source>
        <dbReference type="SMART" id="SM00960"/>
    </source>
</evidence>
<dbReference type="GO" id="GO:0032008">
    <property type="term" value="P:positive regulation of TOR signaling"/>
    <property type="evidence" value="ECO:0007669"/>
    <property type="project" value="InterPro"/>
</dbReference>
<feature type="domain" description="Roadblock/LAMTOR2" evidence="1">
    <location>
        <begin position="16"/>
        <end position="109"/>
    </location>
</feature>
<proteinExistence type="predicted"/>
<dbReference type="InterPro" id="IPR037587">
    <property type="entry name" value="LAMTOR2-like"/>
</dbReference>
<protein>
    <submittedName>
        <fullName evidence="2">Gliding motility protein</fullName>
    </submittedName>
</protein>
<dbReference type="GO" id="GO:0060090">
    <property type="term" value="F:molecular adaptor activity"/>
    <property type="evidence" value="ECO:0007669"/>
    <property type="project" value="InterPro"/>
</dbReference>
<sequence length="161" mass="17533">MTHPSLALYGEAYARVDTFIKTLLDETGIRYAILIDRKGFILSHCESPWAPRPPEMAGIATLVASNFAATGTLADLLGEEEFTEQIQQGKNGTLYVDAVGSEALLALIFDTSVPLSKVKMHSKQAIRRVSEILLQLKNLPVPELDDDFSEGALGMLDDLLG</sequence>
<keyword evidence="2" id="KW-0614">Plasmid</keyword>
<dbReference type="SUPFAM" id="SSF103196">
    <property type="entry name" value="Roadblock/LC7 domain"/>
    <property type="match status" value="1"/>
</dbReference>
<dbReference type="Proteomes" id="UP000259030">
    <property type="component" value="Plasmid pDFI3"/>
</dbReference>
<dbReference type="PANTHER" id="PTHR13323">
    <property type="entry name" value="LATE ENDOSOMAL/LYSOSOMAL MP1 INTERACTING PROTEIN"/>
    <property type="match status" value="1"/>
</dbReference>
<accession>A0A221T387</accession>
<dbReference type="KEGG" id="dfc:DFI_19345"/>
<name>A0A221T387_9DEIO</name>
<dbReference type="RefSeq" id="WP_027462790.1">
    <property type="nucleotide sequence ID" value="NZ_CP021084.1"/>
</dbReference>
<dbReference type="AlphaFoldDB" id="A0A221T387"/>
<dbReference type="EMBL" id="CP021084">
    <property type="protein sequence ID" value="ASN83355.1"/>
    <property type="molecule type" value="Genomic_DNA"/>
</dbReference>